<dbReference type="Proteomes" id="UP000248924">
    <property type="component" value="Unassembled WGS sequence"/>
</dbReference>
<dbReference type="EMBL" id="POTY01000053">
    <property type="protein sequence ID" value="PZG19679.1"/>
    <property type="molecule type" value="Genomic_DNA"/>
</dbReference>
<organism evidence="1 2">
    <name type="scientific">Micromonospora craterilacus</name>
    <dbReference type="NCBI Taxonomy" id="1655439"/>
    <lineage>
        <taxon>Bacteria</taxon>
        <taxon>Bacillati</taxon>
        <taxon>Actinomycetota</taxon>
        <taxon>Actinomycetes</taxon>
        <taxon>Micromonosporales</taxon>
        <taxon>Micromonosporaceae</taxon>
        <taxon>Micromonospora</taxon>
    </lineage>
</organism>
<gene>
    <name evidence="1" type="ORF">C1I95_11235</name>
</gene>
<comment type="caution">
    <text evidence="1">The sequence shown here is derived from an EMBL/GenBank/DDBJ whole genome shotgun (WGS) entry which is preliminary data.</text>
</comment>
<sequence length="315" mass="33912">MAMTDADVALLAETFAEAGEDVEALSDIESAATEPLPFYGLSPVSPDELAEHGDAVPYSIDLTVPYEGPGAMDQVDRAAVAAVAAQRDDGVPVIALWRAWRFPAADTQWPPPRRVYLLEAGDGAVLPVLVARTQDALQLAGEKDPQVEAFADPDALPVYQRTALGFSTLLWTAAPPVVPQVARVYNTFEPEHGPGFTADHPRLGGEERDRVLAYLAGGAPLLITSDRRLDVVEPSAGEVVPTGFFTDGRWIWSDAMAYYLRVHGLAPDPDLLATIRGNDYEPPEVDAVALHRALSVLYRPVAGQTNHDDPADREA</sequence>
<name>A0A2W2ESB5_9ACTN</name>
<reference evidence="1 2" key="1">
    <citation type="submission" date="2018-01" db="EMBL/GenBank/DDBJ databases">
        <title>Draft genome sequence of Jishengella sp. NA12.</title>
        <authorList>
            <person name="Sahin N."/>
            <person name="Ay H."/>
            <person name="Saygin H."/>
        </authorList>
    </citation>
    <scope>NUCLEOTIDE SEQUENCE [LARGE SCALE GENOMIC DNA]</scope>
    <source>
        <strain evidence="1 2">NA12</strain>
    </source>
</reference>
<proteinExistence type="predicted"/>
<keyword evidence="2" id="KW-1185">Reference proteome</keyword>
<evidence type="ECO:0000313" key="2">
    <source>
        <dbReference type="Proteomes" id="UP000248924"/>
    </source>
</evidence>
<protein>
    <submittedName>
        <fullName evidence="1">Uncharacterized protein</fullName>
    </submittedName>
</protein>
<evidence type="ECO:0000313" key="1">
    <source>
        <dbReference type="EMBL" id="PZG19679.1"/>
    </source>
</evidence>
<accession>A0A2W2ESB5</accession>
<dbReference type="AlphaFoldDB" id="A0A2W2ESB5"/>